<feature type="transmembrane region" description="Helical" evidence="7">
    <location>
        <begin position="455"/>
        <end position="474"/>
    </location>
</feature>
<protein>
    <recommendedName>
        <fullName evidence="10">Cleft lip and palate associated transmembrane protein</fullName>
    </recommendedName>
</protein>
<name>A0ABP0GCD7_CLALP</name>
<gene>
    <name evidence="8" type="ORF">CVLEPA_LOCUS20509</name>
</gene>
<reference evidence="8 9" key="1">
    <citation type="submission" date="2024-02" db="EMBL/GenBank/DDBJ databases">
        <authorList>
            <person name="Daric V."/>
            <person name="Darras S."/>
        </authorList>
    </citation>
    <scope>NUCLEOTIDE SEQUENCE [LARGE SCALE GENOMIC DNA]</scope>
</reference>
<dbReference type="PANTHER" id="PTHR21347:SF14">
    <property type="entry name" value="LIPID SCRAMBLASE CLPTM1-RELATED"/>
    <property type="match status" value="1"/>
</dbReference>
<dbReference type="InterPro" id="IPR008429">
    <property type="entry name" value="CLPTM1"/>
</dbReference>
<keyword evidence="3 7" id="KW-0812">Transmembrane</keyword>
<evidence type="ECO:0000256" key="6">
    <source>
        <dbReference type="SAM" id="MobiDB-lite"/>
    </source>
</evidence>
<comment type="similarity">
    <text evidence="2">Belongs to the CLPTM1 family.</text>
</comment>
<dbReference type="Pfam" id="PF05602">
    <property type="entry name" value="CLPTM1"/>
    <property type="match status" value="1"/>
</dbReference>
<evidence type="ECO:0008006" key="10">
    <source>
        <dbReference type="Google" id="ProtNLM"/>
    </source>
</evidence>
<evidence type="ECO:0000313" key="8">
    <source>
        <dbReference type="EMBL" id="CAK8688501.1"/>
    </source>
</evidence>
<sequence>MADSQAVATPAQAGAGANEGAAAPPQSTWSVITGVLFRMWLMWMFMSWLRGDNKVQDKSGDGQNVAVKSSYNLFPLGEDLAMWAFVNEEEIFTKFTDPNAMFWNQDPISYGDWNDGPNKDGSFMYNSTLDISEKVQNNGSLYIHIYFTQSGHFPDPSLGKPFSKENTVLRSKQLNRYKKRTIKKTQNLLTGETKTDPDLLKHMEEHGSIEILSHWHPNLTINLVVDQTPWTKGKIPAPIDELVYFRSESSYEPIIYLNDYWNLMREHTPINSSVKQLNLCLTFQPITMWKLQMYVSQSMRNQWYNVLGDDYAQESEEDQDSVKEAILETNPYMLGLTVIVSIVHSVFEFLAFKNDIQFWRTRKSLEGLSVRSILWGVVQSVIVLLYVMDNDTNFVIRVSIFVGCLIDGWKITKVVSIGLDRENRWFGVIPRLTFTDNSSYVQSETKKYDQLAFKYLGMLFFPLLVAYAIYSLIYDEHKGVYSYVLGMLYGFLLTFGFIMMTPQLFINYKLKSVAHLPWRMLTYKALNTFIDDIFAFVIKMPTMYRIGCFRDDIVFFIYLYQRYAYRVDPKRVNEFGTSAEILESPAQDANNVTTPSVTDKKND</sequence>
<keyword evidence="9" id="KW-1185">Reference proteome</keyword>
<feature type="transmembrane region" description="Helical" evidence="7">
    <location>
        <begin position="372"/>
        <end position="388"/>
    </location>
</feature>
<feature type="region of interest" description="Disordered" evidence="6">
    <location>
        <begin position="1"/>
        <end position="25"/>
    </location>
</feature>
<comment type="subcellular location">
    <subcellularLocation>
        <location evidence="1">Membrane</location>
        <topology evidence="1">Multi-pass membrane protein</topology>
    </subcellularLocation>
</comment>
<proteinExistence type="inferred from homology"/>
<accession>A0ABP0GCD7</accession>
<feature type="transmembrane region" description="Helical" evidence="7">
    <location>
        <begin position="332"/>
        <end position="352"/>
    </location>
</feature>
<keyword evidence="5 7" id="KW-0472">Membrane</keyword>
<dbReference type="Proteomes" id="UP001642483">
    <property type="component" value="Unassembled WGS sequence"/>
</dbReference>
<comment type="caution">
    <text evidence="8">The sequence shown here is derived from an EMBL/GenBank/DDBJ whole genome shotgun (WGS) entry which is preliminary data.</text>
</comment>
<evidence type="ECO:0000256" key="7">
    <source>
        <dbReference type="SAM" id="Phobius"/>
    </source>
</evidence>
<evidence type="ECO:0000256" key="1">
    <source>
        <dbReference type="ARBA" id="ARBA00004141"/>
    </source>
</evidence>
<dbReference type="EMBL" id="CAWYQH010000108">
    <property type="protein sequence ID" value="CAK8688501.1"/>
    <property type="molecule type" value="Genomic_DNA"/>
</dbReference>
<evidence type="ECO:0000256" key="5">
    <source>
        <dbReference type="ARBA" id="ARBA00023136"/>
    </source>
</evidence>
<evidence type="ECO:0000256" key="4">
    <source>
        <dbReference type="ARBA" id="ARBA00022989"/>
    </source>
</evidence>
<dbReference type="PANTHER" id="PTHR21347">
    <property type="entry name" value="CLEFT LIP AND PALATE ASSOCIATED TRANSMEMBRANE PROTEIN-RELATED"/>
    <property type="match status" value="1"/>
</dbReference>
<evidence type="ECO:0000313" key="9">
    <source>
        <dbReference type="Proteomes" id="UP001642483"/>
    </source>
</evidence>
<keyword evidence="4 7" id="KW-1133">Transmembrane helix</keyword>
<evidence type="ECO:0000256" key="2">
    <source>
        <dbReference type="ARBA" id="ARBA00009310"/>
    </source>
</evidence>
<organism evidence="8 9">
    <name type="scientific">Clavelina lepadiformis</name>
    <name type="common">Light-bulb sea squirt</name>
    <name type="synonym">Ascidia lepadiformis</name>
    <dbReference type="NCBI Taxonomy" id="159417"/>
    <lineage>
        <taxon>Eukaryota</taxon>
        <taxon>Metazoa</taxon>
        <taxon>Chordata</taxon>
        <taxon>Tunicata</taxon>
        <taxon>Ascidiacea</taxon>
        <taxon>Aplousobranchia</taxon>
        <taxon>Clavelinidae</taxon>
        <taxon>Clavelina</taxon>
    </lineage>
</organism>
<feature type="transmembrane region" description="Helical" evidence="7">
    <location>
        <begin position="480"/>
        <end position="501"/>
    </location>
</feature>
<evidence type="ECO:0000256" key="3">
    <source>
        <dbReference type="ARBA" id="ARBA00022692"/>
    </source>
</evidence>